<dbReference type="AlphaFoldDB" id="A0A0A9HDP9"/>
<dbReference type="EMBL" id="GBRH01163019">
    <property type="protein sequence ID" value="JAE34877.1"/>
    <property type="molecule type" value="Transcribed_RNA"/>
</dbReference>
<name>A0A0A9HDP9_ARUDO</name>
<evidence type="ECO:0000313" key="1">
    <source>
        <dbReference type="EMBL" id="JAE34877.1"/>
    </source>
</evidence>
<protein>
    <submittedName>
        <fullName evidence="1">Uncharacterized protein</fullName>
    </submittedName>
</protein>
<reference evidence="1" key="2">
    <citation type="journal article" date="2015" name="Data Brief">
        <title>Shoot transcriptome of the giant reed, Arundo donax.</title>
        <authorList>
            <person name="Barrero R.A."/>
            <person name="Guerrero F.D."/>
            <person name="Moolhuijzen P."/>
            <person name="Goolsby J.A."/>
            <person name="Tidwell J."/>
            <person name="Bellgard S.E."/>
            <person name="Bellgard M.I."/>
        </authorList>
    </citation>
    <scope>NUCLEOTIDE SEQUENCE</scope>
    <source>
        <tissue evidence="1">Shoot tissue taken approximately 20 cm above the soil surface</tissue>
    </source>
</reference>
<proteinExistence type="predicted"/>
<organism evidence="1">
    <name type="scientific">Arundo donax</name>
    <name type="common">Giant reed</name>
    <name type="synonym">Donax arundinaceus</name>
    <dbReference type="NCBI Taxonomy" id="35708"/>
    <lineage>
        <taxon>Eukaryota</taxon>
        <taxon>Viridiplantae</taxon>
        <taxon>Streptophyta</taxon>
        <taxon>Embryophyta</taxon>
        <taxon>Tracheophyta</taxon>
        <taxon>Spermatophyta</taxon>
        <taxon>Magnoliopsida</taxon>
        <taxon>Liliopsida</taxon>
        <taxon>Poales</taxon>
        <taxon>Poaceae</taxon>
        <taxon>PACMAD clade</taxon>
        <taxon>Arundinoideae</taxon>
        <taxon>Arundineae</taxon>
        <taxon>Arundo</taxon>
    </lineage>
</organism>
<sequence length="59" mass="6798">MPQPKLLKPLDITEANLRTDSYTSWLKHKNIVFLSTAVKTWLKYTNSGTHHSLTNDDNL</sequence>
<accession>A0A0A9HDP9</accession>
<reference evidence="1" key="1">
    <citation type="submission" date="2014-09" db="EMBL/GenBank/DDBJ databases">
        <authorList>
            <person name="Magalhaes I.L.F."/>
            <person name="Oliveira U."/>
            <person name="Santos F.R."/>
            <person name="Vidigal T.H.D.A."/>
            <person name="Brescovit A.D."/>
            <person name="Santos A.J."/>
        </authorList>
    </citation>
    <scope>NUCLEOTIDE SEQUENCE</scope>
    <source>
        <tissue evidence="1">Shoot tissue taken approximately 20 cm above the soil surface</tissue>
    </source>
</reference>